<dbReference type="InterPro" id="IPR013249">
    <property type="entry name" value="RNA_pol_sigma70_r4_t2"/>
</dbReference>
<dbReference type="Gene3D" id="1.10.1740.10">
    <property type="match status" value="1"/>
</dbReference>
<dbReference type="InterPro" id="IPR039425">
    <property type="entry name" value="RNA_pol_sigma-70-like"/>
</dbReference>
<dbReference type="RefSeq" id="WP_065067337.1">
    <property type="nucleotide sequence ID" value="NZ_JAPYYP010000003.1"/>
</dbReference>
<dbReference type="InterPro" id="IPR013324">
    <property type="entry name" value="RNA_pol_sigma_r3/r4-like"/>
</dbReference>
<evidence type="ECO:0000259" key="7">
    <source>
        <dbReference type="Pfam" id="PF08281"/>
    </source>
</evidence>
<evidence type="ECO:0000259" key="6">
    <source>
        <dbReference type="Pfam" id="PF04542"/>
    </source>
</evidence>
<evidence type="ECO:0000256" key="1">
    <source>
        <dbReference type="ARBA" id="ARBA00010641"/>
    </source>
</evidence>
<evidence type="ECO:0000256" key="3">
    <source>
        <dbReference type="ARBA" id="ARBA00023082"/>
    </source>
</evidence>
<dbReference type="EMBL" id="JAPYYP010000003">
    <property type="protein sequence ID" value="MDA5107644.1"/>
    <property type="molecule type" value="Genomic_DNA"/>
</dbReference>
<dbReference type="GO" id="GO:0006352">
    <property type="term" value="P:DNA-templated transcription initiation"/>
    <property type="evidence" value="ECO:0007669"/>
    <property type="project" value="InterPro"/>
</dbReference>
<keyword evidence="2" id="KW-0805">Transcription regulation</keyword>
<organism evidence="8 9">
    <name type="scientific">Brevibacillus thermoruber</name>
    <dbReference type="NCBI Taxonomy" id="33942"/>
    <lineage>
        <taxon>Bacteria</taxon>
        <taxon>Bacillati</taxon>
        <taxon>Bacillota</taxon>
        <taxon>Bacilli</taxon>
        <taxon>Bacillales</taxon>
        <taxon>Paenibacillaceae</taxon>
        <taxon>Brevibacillus</taxon>
    </lineage>
</organism>
<dbReference type="Pfam" id="PF08281">
    <property type="entry name" value="Sigma70_r4_2"/>
    <property type="match status" value="1"/>
</dbReference>
<proteinExistence type="inferred from homology"/>
<keyword evidence="5" id="KW-0804">Transcription</keyword>
<evidence type="ECO:0000313" key="8">
    <source>
        <dbReference type="EMBL" id="MDA5107644.1"/>
    </source>
</evidence>
<dbReference type="InterPro" id="IPR014284">
    <property type="entry name" value="RNA_pol_sigma-70_dom"/>
</dbReference>
<keyword evidence="9" id="KW-1185">Reference proteome</keyword>
<feature type="domain" description="RNA polymerase sigma factor 70 region 4 type 2" evidence="7">
    <location>
        <begin position="132"/>
        <end position="183"/>
    </location>
</feature>
<evidence type="ECO:0000256" key="4">
    <source>
        <dbReference type="ARBA" id="ARBA00023125"/>
    </source>
</evidence>
<comment type="caution">
    <text evidence="8">The sequence shown here is derived from an EMBL/GenBank/DDBJ whole genome shotgun (WGS) entry which is preliminary data.</text>
</comment>
<evidence type="ECO:0000256" key="2">
    <source>
        <dbReference type="ARBA" id="ARBA00023015"/>
    </source>
</evidence>
<dbReference type="Gene3D" id="1.10.10.10">
    <property type="entry name" value="Winged helix-like DNA-binding domain superfamily/Winged helix DNA-binding domain"/>
    <property type="match status" value="1"/>
</dbReference>
<feature type="domain" description="RNA polymerase sigma-70 region 2" evidence="6">
    <location>
        <begin position="31"/>
        <end position="96"/>
    </location>
</feature>
<protein>
    <submittedName>
        <fullName evidence="8">Sigma-70 family RNA polymerase sigma factor</fullName>
    </submittedName>
</protein>
<evidence type="ECO:0000256" key="5">
    <source>
        <dbReference type="ARBA" id="ARBA00023163"/>
    </source>
</evidence>
<evidence type="ECO:0000313" key="9">
    <source>
        <dbReference type="Proteomes" id="UP001151071"/>
    </source>
</evidence>
<dbReference type="GO" id="GO:0016987">
    <property type="term" value="F:sigma factor activity"/>
    <property type="evidence" value="ECO:0007669"/>
    <property type="project" value="UniProtKB-KW"/>
</dbReference>
<keyword evidence="4" id="KW-0238">DNA-binding</keyword>
<dbReference type="InterPro" id="IPR013325">
    <property type="entry name" value="RNA_pol_sigma_r2"/>
</dbReference>
<dbReference type="InterPro" id="IPR007627">
    <property type="entry name" value="RNA_pol_sigma70_r2"/>
</dbReference>
<accession>A0A9X3Z2H5</accession>
<dbReference type="InterPro" id="IPR036388">
    <property type="entry name" value="WH-like_DNA-bd_sf"/>
</dbReference>
<sequence length="201" mass="23619">MDQELARINSEAARLAEQFVNGQPRAFHRLVLLFAPRVMRIVRKLVSGYHDGEDLYNEIWLKVAQNLHKYDPALPFHSWLYRIASNTCIDFLRKKREIVLEDEQLLLHVHKHPAAPVKSPERFLVEKETHTELTALMDTLNETDRLILTLRFVEDMSYEDIGSIVGMNKNTVGTRLFRARKQLKELLEKHREERRMADAAY</sequence>
<dbReference type="CDD" id="cd06171">
    <property type="entry name" value="Sigma70_r4"/>
    <property type="match status" value="1"/>
</dbReference>
<dbReference type="AlphaFoldDB" id="A0A9X3Z2H5"/>
<dbReference type="Pfam" id="PF04542">
    <property type="entry name" value="Sigma70_r2"/>
    <property type="match status" value="1"/>
</dbReference>
<dbReference type="SUPFAM" id="SSF88946">
    <property type="entry name" value="Sigma2 domain of RNA polymerase sigma factors"/>
    <property type="match status" value="1"/>
</dbReference>
<comment type="similarity">
    <text evidence="1">Belongs to the sigma-70 factor family. ECF subfamily.</text>
</comment>
<name>A0A9X3Z2H5_9BACL</name>
<dbReference type="SUPFAM" id="SSF88659">
    <property type="entry name" value="Sigma3 and sigma4 domains of RNA polymerase sigma factors"/>
    <property type="match status" value="1"/>
</dbReference>
<dbReference type="GO" id="GO:0003677">
    <property type="term" value="F:DNA binding"/>
    <property type="evidence" value="ECO:0007669"/>
    <property type="project" value="UniProtKB-KW"/>
</dbReference>
<keyword evidence="3" id="KW-0731">Sigma factor</keyword>
<dbReference type="PANTHER" id="PTHR43133:SF8">
    <property type="entry name" value="RNA POLYMERASE SIGMA FACTOR HI_1459-RELATED"/>
    <property type="match status" value="1"/>
</dbReference>
<dbReference type="PANTHER" id="PTHR43133">
    <property type="entry name" value="RNA POLYMERASE ECF-TYPE SIGMA FACTO"/>
    <property type="match status" value="1"/>
</dbReference>
<reference evidence="8" key="1">
    <citation type="submission" date="2022-12" db="EMBL/GenBank/DDBJ databases">
        <title>Draft genome sequence of the thermophilic strain Brevibacillus thermoruber HT42, isolated from Los Humeros, Puebla, Mexico, with biotechnological potential.</title>
        <authorList>
            <person name="Lara Sanchez J."/>
            <person name="Solis Palacios R."/>
            <person name="Bustos Baena A.S."/>
            <person name="Ruz Baez A.E."/>
            <person name="Espinosa Luna G."/>
            <person name="Oliart Ros R.M."/>
        </authorList>
    </citation>
    <scope>NUCLEOTIDE SEQUENCE</scope>
    <source>
        <strain evidence="8">HT42</strain>
    </source>
</reference>
<dbReference type="NCBIfam" id="TIGR02937">
    <property type="entry name" value="sigma70-ECF"/>
    <property type="match status" value="1"/>
</dbReference>
<dbReference type="Proteomes" id="UP001151071">
    <property type="component" value="Unassembled WGS sequence"/>
</dbReference>
<gene>
    <name evidence="8" type="ORF">O3V59_04670</name>
</gene>